<dbReference type="HOGENOM" id="CLU_010166_0_0_1"/>
<reference evidence="2 3" key="1">
    <citation type="journal article" date="2012" name="New Phytol.">
        <title>Insight into trade-off between wood decay and parasitism from the genome of a fungal forest pathogen.</title>
        <authorList>
            <person name="Olson A."/>
            <person name="Aerts A."/>
            <person name="Asiegbu F."/>
            <person name="Belbahri L."/>
            <person name="Bouzid O."/>
            <person name="Broberg A."/>
            <person name="Canback B."/>
            <person name="Coutinho P.M."/>
            <person name="Cullen D."/>
            <person name="Dalman K."/>
            <person name="Deflorio G."/>
            <person name="van Diepen L.T."/>
            <person name="Dunand C."/>
            <person name="Duplessis S."/>
            <person name="Durling M."/>
            <person name="Gonthier P."/>
            <person name="Grimwood J."/>
            <person name="Fossdal C.G."/>
            <person name="Hansson D."/>
            <person name="Henrissat B."/>
            <person name="Hietala A."/>
            <person name="Himmelstrand K."/>
            <person name="Hoffmeister D."/>
            <person name="Hogberg N."/>
            <person name="James T.Y."/>
            <person name="Karlsson M."/>
            <person name="Kohler A."/>
            <person name="Kues U."/>
            <person name="Lee Y.H."/>
            <person name="Lin Y.C."/>
            <person name="Lind M."/>
            <person name="Lindquist E."/>
            <person name="Lombard V."/>
            <person name="Lucas S."/>
            <person name="Lunden K."/>
            <person name="Morin E."/>
            <person name="Murat C."/>
            <person name="Park J."/>
            <person name="Raffaello T."/>
            <person name="Rouze P."/>
            <person name="Salamov A."/>
            <person name="Schmutz J."/>
            <person name="Solheim H."/>
            <person name="Stahlberg J."/>
            <person name="Velez H."/>
            <person name="de Vries R.P."/>
            <person name="Wiebenga A."/>
            <person name="Woodward S."/>
            <person name="Yakovlev I."/>
            <person name="Garbelotto M."/>
            <person name="Martin F."/>
            <person name="Grigoriev I.V."/>
            <person name="Stenlid J."/>
        </authorList>
    </citation>
    <scope>NUCLEOTIDE SEQUENCE [LARGE SCALE GENOMIC DNA]</scope>
    <source>
        <strain evidence="2 3">TC 32-1</strain>
    </source>
</reference>
<feature type="region of interest" description="Disordered" evidence="1">
    <location>
        <begin position="769"/>
        <end position="985"/>
    </location>
</feature>
<feature type="region of interest" description="Disordered" evidence="1">
    <location>
        <begin position="278"/>
        <end position="316"/>
    </location>
</feature>
<feature type="region of interest" description="Disordered" evidence="1">
    <location>
        <begin position="520"/>
        <end position="585"/>
    </location>
</feature>
<feature type="compositionally biased region" description="Polar residues" evidence="1">
    <location>
        <begin position="1"/>
        <end position="13"/>
    </location>
</feature>
<feature type="region of interest" description="Disordered" evidence="1">
    <location>
        <begin position="1"/>
        <end position="114"/>
    </location>
</feature>
<feature type="region of interest" description="Disordered" evidence="1">
    <location>
        <begin position="687"/>
        <end position="742"/>
    </location>
</feature>
<evidence type="ECO:0000256" key="1">
    <source>
        <dbReference type="SAM" id="MobiDB-lite"/>
    </source>
</evidence>
<keyword evidence="3" id="KW-1185">Reference proteome</keyword>
<sequence length="985" mass="106810">MSTTPSIQSSTRTPALARIGMASDPGLADTGLNDNFGTARTQSPSHELNDGQLRPLPPLSQEEGEDPLGMNAGPPDISKEEYAAESDEEVEGSDDDPPYSPGDRSPDEDEPPSRLLHFTYRRPLGVSTSTFSKNYVNDLDPNGGQCLLTRDLATETGVENAHLLPQAWNSQPKLLTRCEWALGQKYKSLHVDEPRNIVRIRRDWHWNYDQNMFLLMPSLKIIDAFEARRVVLEASPSNHPPDIMSLYGEEDVFEYRLVPLRKEITNIFRFKRDDEPISSTTSNAYHSSSRSNPIPPTTSDGDRTTSESDPSPPAVSVVNHHAVDSHVTASHLGPPDLRPQLSAQKSNCIADGDSPSSNTRHSYVDASTQTEPGLPTTETEIPTTQDSTSKMKLPAAGSKWSSHSYPFDTLPVLRSHALPHFVLINAGEKLSRLNLRDLAVAVAPIFKITEYQAMRSLMKLHKVYLSWVNAVVPSEFHSRAPPAASNDKKKKGKEQEQASIMVSGTLGDGASVDITDHLHAKTERNDGPTESNRSQRASDRQKKKEERTGHSITDALDAPEIQTPAPGSDPAGSGHPTEPSHSSIAESLPALDTNPAASSVVPTEPAETIAPAGAISLAVPAPVKPIEVPLYSQVAAEGKSVTSGKAPVGTSGQARRSIPTKIPTAIQTNAWNRADVGKPFRQEITQSGKLTASSSIPIQNTTTAQENSDWTTVRHRSPPARSKTRDSGRPSESLGRDSLPAKSRALGAGSIASQDNILTIAKRYQAVSGSHANDTGHTSGHLGKGKVSPRANVPHTRASAPLDVPGRVGGDPQSQRITRGLPASSRGLASADQDTRTTEHSSNHKFSKSRGEGAMEYPPEQKRRRVTRPLEGGAGLSSSRIPLPARSKRFIDRMKPNMMPSMSNRRVSFAQDQEENTPVASGSQGMTKRMPVNMTRTQDKDESTGDQRDSGSKHTDNNEQDGKGRKSSKSGKKRRYSRRSLGETI</sequence>
<feature type="compositionally biased region" description="Polar residues" evidence="1">
    <location>
        <begin position="769"/>
        <end position="778"/>
    </location>
</feature>
<dbReference type="OrthoDB" id="3133596at2759"/>
<evidence type="ECO:0000313" key="2">
    <source>
        <dbReference type="EMBL" id="ETW79451.1"/>
    </source>
</evidence>
<feature type="compositionally biased region" description="Basic and acidic residues" evidence="1">
    <location>
        <begin position="536"/>
        <end position="549"/>
    </location>
</feature>
<name>W4K314_HETIT</name>
<feature type="compositionally biased region" description="Acidic residues" evidence="1">
    <location>
        <begin position="83"/>
        <end position="97"/>
    </location>
</feature>
<feature type="compositionally biased region" description="Polar residues" evidence="1">
    <location>
        <begin position="687"/>
        <end position="711"/>
    </location>
</feature>
<feature type="region of interest" description="Disordered" evidence="1">
    <location>
        <begin position="477"/>
        <end position="497"/>
    </location>
</feature>
<feature type="region of interest" description="Disordered" evidence="1">
    <location>
        <begin position="638"/>
        <end position="663"/>
    </location>
</feature>
<dbReference type="GeneID" id="20670878"/>
<protein>
    <recommendedName>
        <fullName evidence="4">HNH nuclease domain-containing protein</fullName>
    </recommendedName>
</protein>
<organism evidence="2 3">
    <name type="scientific">Heterobasidion irregulare (strain TC 32-1)</name>
    <dbReference type="NCBI Taxonomy" id="747525"/>
    <lineage>
        <taxon>Eukaryota</taxon>
        <taxon>Fungi</taxon>
        <taxon>Dikarya</taxon>
        <taxon>Basidiomycota</taxon>
        <taxon>Agaricomycotina</taxon>
        <taxon>Agaricomycetes</taxon>
        <taxon>Russulales</taxon>
        <taxon>Bondarzewiaceae</taxon>
        <taxon>Heterobasidion</taxon>
        <taxon>Heterobasidion annosum species complex</taxon>
    </lineage>
</organism>
<feature type="compositionally biased region" description="Basic and acidic residues" evidence="1">
    <location>
        <begin position="833"/>
        <end position="842"/>
    </location>
</feature>
<evidence type="ECO:0008006" key="4">
    <source>
        <dbReference type="Google" id="ProtNLM"/>
    </source>
</evidence>
<feature type="compositionally biased region" description="Basic residues" evidence="1">
    <location>
        <begin position="965"/>
        <end position="978"/>
    </location>
</feature>
<proteinExistence type="predicted"/>
<feature type="compositionally biased region" description="Polar residues" evidence="1">
    <location>
        <begin position="916"/>
        <end position="926"/>
    </location>
</feature>
<feature type="compositionally biased region" description="Polar residues" evidence="1">
    <location>
        <begin position="354"/>
        <end position="390"/>
    </location>
</feature>
<dbReference type="Proteomes" id="UP000030671">
    <property type="component" value="Unassembled WGS sequence"/>
</dbReference>
<feature type="compositionally biased region" description="Basic and acidic residues" evidence="1">
    <location>
        <begin position="937"/>
        <end position="964"/>
    </location>
</feature>
<feature type="region of interest" description="Disordered" evidence="1">
    <location>
        <begin position="346"/>
        <end position="395"/>
    </location>
</feature>
<dbReference type="RefSeq" id="XP_009548038.1">
    <property type="nucleotide sequence ID" value="XM_009549743.1"/>
</dbReference>
<gene>
    <name evidence="2" type="ORF">HETIRDRAFT_322568</name>
</gene>
<feature type="compositionally biased region" description="Low complexity" evidence="1">
    <location>
        <begin position="278"/>
        <end position="292"/>
    </location>
</feature>
<dbReference type="EMBL" id="KI925460">
    <property type="protein sequence ID" value="ETW79451.1"/>
    <property type="molecule type" value="Genomic_DNA"/>
</dbReference>
<evidence type="ECO:0000313" key="3">
    <source>
        <dbReference type="Proteomes" id="UP000030671"/>
    </source>
</evidence>
<dbReference type="AlphaFoldDB" id="W4K314"/>
<accession>W4K314</accession>
<feature type="compositionally biased region" description="Polar residues" evidence="1">
    <location>
        <begin position="32"/>
        <end position="46"/>
    </location>
</feature>
<dbReference type="InParanoid" id="W4K314"/>
<dbReference type="KEGG" id="hir:HETIRDRAFT_322568"/>